<feature type="non-terminal residue" evidence="1">
    <location>
        <position position="1"/>
    </location>
</feature>
<organism evidence="1 2">
    <name type="scientific">Rotaria socialis</name>
    <dbReference type="NCBI Taxonomy" id="392032"/>
    <lineage>
        <taxon>Eukaryota</taxon>
        <taxon>Metazoa</taxon>
        <taxon>Spiralia</taxon>
        <taxon>Gnathifera</taxon>
        <taxon>Rotifera</taxon>
        <taxon>Eurotatoria</taxon>
        <taxon>Bdelloidea</taxon>
        <taxon>Philodinida</taxon>
        <taxon>Philodinidae</taxon>
        <taxon>Rotaria</taxon>
    </lineage>
</organism>
<protein>
    <submittedName>
        <fullName evidence="1">Uncharacterized protein</fullName>
    </submittedName>
</protein>
<proteinExistence type="predicted"/>
<evidence type="ECO:0000313" key="2">
    <source>
        <dbReference type="Proteomes" id="UP000663848"/>
    </source>
</evidence>
<dbReference type="AlphaFoldDB" id="A0A821UI45"/>
<name>A0A821UI45_9BILA</name>
<dbReference type="Proteomes" id="UP000663848">
    <property type="component" value="Unassembled WGS sequence"/>
</dbReference>
<sequence>MQIAAKQVDDEERINGAESPNVELFDRTGEIFDTDNIHWQSSAVYDHQSMIVNHEEEKYNEDNTIDDNVWSIVDDLTQKTHEFLLEEPQNGQEFLAVLDNEEKTIKSKADGYNKLLQTDD</sequence>
<gene>
    <name evidence="1" type="ORF">QYT958_LOCUS30048</name>
</gene>
<comment type="caution">
    <text evidence="1">The sequence shown here is derived from an EMBL/GenBank/DDBJ whole genome shotgun (WGS) entry which is preliminary data.</text>
</comment>
<evidence type="ECO:0000313" key="1">
    <source>
        <dbReference type="EMBL" id="CAF4890453.1"/>
    </source>
</evidence>
<reference evidence="1" key="1">
    <citation type="submission" date="2021-02" db="EMBL/GenBank/DDBJ databases">
        <authorList>
            <person name="Nowell W R."/>
        </authorList>
    </citation>
    <scope>NUCLEOTIDE SEQUENCE</scope>
</reference>
<accession>A0A821UI45</accession>
<dbReference type="EMBL" id="CAJOBR010009252">
    <property type="protein sequence ID" value="CAF4890453.1"/>
    <property type="molecule type" value="Genomic_DNA"/>
</dbReference>